<sequence>MARASTSGETISISVVMVSWHSGPVLFESLNAALAAADVDEVILVNHGNPAVDVETLEALDTRETRLTLIHSGGNLGFSKGCNIGAKAARGTHLLFINPDAVLSPGTAQRMARTGAGLTMPWIVGARILDRDGHEQRGGRRGELSLASTFISFTGLSRLVPGWRDIHRENEPLPDRPAEMPCVSGAALMMSRAGFEQVGGFDERYFLHVEDVELCRRVRDAGGQVVFDPGAELVHYGSTSRASIFFVERHKFDGLIRYFWDYSGPLERVGVALAAPFVWLALMSRAALIARRR</sequence>
<dbReference type="SUPFAM" id="SSF53448">
    <property type="entry name" value="Nucleotide-diphospho-sugar transferases"/>
    <property type="match status" value="1"/>
</dbReference>
<evidence type="ECO:0000313" key="3">
    <source>
        <dbReference type="Proteomes" id="UP000305451"/>
    </source>
</evidence>
<feature type="domain" description="Glycosyltransferase 2-like" evidence="1">
    <location>
        <begin position="14"/>
        <end position="113"/>
    </location>
</feature>
<dbReference type="PANTHER" id="PTHR43179:SF7">
    <property type="entry name" value="RHAMNOSYLTRANSFERASE WBBL"/>
    <property type="match status" value="1"/>
</dbReference>
<dbReference type="GO" id="GO:0016740">
    <property type="term" value="F:transferase activity"/>
    <property type="evidence" value="ECO:0007669"/>
    <property type="project" value="UniProtKB-KW"/>
</dbReference>
<name>A0A4S2HAU2_9PROT</name>
<dbReference type="CDD" id="cd04186">
    <property type="entry name" value="GT_2_like_c"/>
    <property type="match status" value="1"/>
</dbReference>
<gene>
    <name evidence="2" type="ORF">E5162_08045</name>
</gene>
<accession>A0A4S2HAU2</accession>
<organism evidence="2 3">
    <name type="scientific">Marinicauda pacifica</name>
    <dbReference type="NCBI Taxonomy" id="1133559"/>
    <lineage>
        <taxon>Bacteria</taxon>
        <taxon>Pseudomonadati</taxon>
        <taxon>Pseudomonadota</taxon>
        <taxon>Alphaproteobacteria</taxon>
        <taxon>Maricaulales</taxon>
        <taxon>Maricaulaceae</taxon>
        <taxon>Marinicauda</taxon>
    </lineage>
</organism>
<dbReference type="InterPro" id="IPR029044">
    <property type="entry name" value="Nucleotide-diphossugar_trans"/>
</dbReference>
<dbReference type="RefSeq" id="WP_135944685.1">
    <property type="nucleotide sequence ID" value="NZ_BMEI01000002.1"/>
</dbReference>
<dbReference type="EMBL" id="SRXV01000002">
    <property type="protein sequence ID" value="TGY93006.1"/>
    <property type="molecule type" value="Genomic_DNA"/>
</dbReference>
<keyword evidence="2" id="KW-0808">Transferase</keyword>
<dbReference type="InterPro" id="IPR001173">
    <property type="entry name" value="Glyco_trans_2-like"/>
</dbReference>
<dbReference type="Pfam" id="PF00535">
    <property type="entry name" value="Glycos_transf_2"/>
    <property type="match status" value="1"/>
</dbReference>
<dbReference type="Gene3D" id="3.90.550.10">
    <property type="entry name" value="Spore Coat Polysaccharide Biosynthesis Protein SpsA, Chain A"/>
    <property type="match status" value="1"/>
</dbReference>
<proteinExistence type="predicted"/>
<protein>
    <submittedName>
        <fullName evidence="2">Glycosyltransferase family 2 protein</fullName>
    </submittedName>
</protein>
<dbReference type="OrthoDB" id="9771846at2"/>
<evidence type="ECO:0000313" key="2">
    <source>
        <dbReference type="EMBL" id="TGY93006.1"/>
    </source>
</evidence>
<keyword evidence="3" id="KW-1185">Reference proteome</keyword>
<comment type="caution">
    <text evidence="2">The sequence shown here is derived from an EMBL/GenBank/DDBJ whole genome shotgun (WGS) entry which is preliminary data.</text>
</comment>
<dbReference type="Proteomes" id="UP000305451">
    <property type="component" value="Unassembled WGS sequence"/>
</dbReference>
<dbReference type="AlphaFoldDB" id="A0A4S2HAU2"/>
<reference evidence="2 3" key="1">
    <citation type="journal article" date="2013" name="Int. J. Syst. Evol. Microbiol.">
        <title>Marinicauda pacifica gen. nov., sp. nov., a prosthecate alphaproteobacterium of the family Hyphomonadaceae isolated from deep seawater.</title>
        <authorList>
            <person name="Zhang X.Y."/>
            <person name="Li G.W."/>
            <person name="Wang C.S."/>
            <person name="Zhang Y.J."/>
            <person name="Xu X.W."/>
            <person name="Li H."/>
            <person name="Liu A."/>
            <person name="Liu C."/>
            <person name="Xie B.B."/>
            <person name="Qin Q.L."/>
            <person name="Xu Z."/>
            <person name="Chen X.L."/>
            <person name="Zhou B.C."/>
            <person name="Zhang Y.Z."/>
        </authorList>
    </citation>
    <scope>NUCLEOTIDE SEQUENCE [LARGE SCALE GENOMIC DNA]</scope>
    <source>
        <strain evidence="2 3">P-1 km-3</strain>
    </source>
</reference>
<evidence type="ECO:0000259" key="1">
    <source>
        <dbReference type="Pfam" id="PF00535"/>
    </source>
</evidence>
<dbReference type="PANTHER" id="PTHR43179">
    <property type="entry name" value="RHAMNOSYLTRANSFERASE WBBL"/>
    <property type="match status" value="1"/>
</dbReference>